<evidence type="ECO:0000313" key="3">
    <source>
        <dbReference type="Proteomes" id="UP000323824"/>
    </source>
</evidence>
<organism evidence="2 3">
    <name type="scientific">Thiospirochaeta perfilievii</name>
    <dbReference type="NCBI Taxonomy" id="252967"/>
    <lineage>
        <taxon>Bacteria</taxon>
        <taxon>Pseudomonadati</taxon>
        <taxon>Spirochaetota</taxon>
        <taxon>Spirochaetia</taxon>
        <taxon>Spirochaetales</taxon>
        <taxon>Spirochaetaceae</taxon>
        <taxon>Thiospirochaeta</taxon>
    </lineage>
</organism>
<proteinExistence type="predicted"/>
<gene>
    <name evidence="2" type="ORF">EW093_09240</name>
</gene>
<reference evidence="2 3" key="2">
    <citation type="submission" date="2019-09" db="EMBL/GenBank/DDBJ databases">
        <title>Complete Genome Sequence and Methylome Analysis of free living Spirochaetas.</title>
        <authorList>
            <person name="Leshcheva N."/>
            <person name="Mikheeva N."/>
        </authorList>
    </citation>
    <scope>NUCLEOTIDE SEQUENCE [LARGE SCALE GENOMIC DNA]</scope>
    <source>
        <strain evidence="2 3">P</strain>
    </source>
</reference>
<feature type="chain" id="PRO_5022822317" evidence="1">
    <location>
        <begin position="19"/>
        <end position="217"/>
    </location>
</feature>
<name>A0A5C1QBH5_9SPIO</name>
<dbReference type="AlphaFoldDB" id="A0A5C1QBH5"/>
<evidence type="ECO:0000313" key="2">
    <source>
        <dbReference type="EMBL" id="QEN04881.1"/>
    </source>
</evidence>
<sequence>MIKFRSLLIFLFPFSLFGNNSFIDGVFVHPVSRYFDMDMEANNSEFEVEKEFINDIIEIVSGMIYGWKFTYIPSDIKREIKEEFVLEPIALIKLGDPNMSFRDNWVKDYIMYQNIVYRLSDFQKKRIASWNTATTPDSYGEGEESIFLEKGKSLSLEYAIKDSIKREFQSRGKDKPRIIEGQVLLKENPRLFINAGMYTTQVETLILYKNILDYRYH</sequence>
<reference evidence="2 3" key="1">
    <citation type="submission" date="2019-02" db="EMBL/GenBank/DDBJ databases">
        <authorList>
            <person name="Fomenkov A."/>
            <person name="Dubinina G."/>
            <person name="Grabovich M."/>
            <person name="Vincze T."/>
            <person name="Roberts R.J."/>
        </authorList>
    </citation>
    <scope>NUCLEOTIDE SEQUENCE [LARGE SCALE GENOMIC DNA]</scope>
    <source>
        <strain evidence="2 3">P</strain>
    </source>
</reference>
<dbReference type="OrthoDB" id="370144at2"/>
<keyword evidence="3" id="KW-1185">Reference proteome</keyword>
<accession>A0A5C1QBH5</accession>
<dbReference type="Proteomes" id="UP000323824">
    <property type="component" value="Chromosome"/>
</dbReference>
<dbReference type="EMBL" id="CP035807">
    <property type="protein sequence ID" value="QEN04881.1"/>
    <property type="molecule type" value="Genomic_DNA"/>
</dbReference>
<evidence type="ECO:0000256" key="1">
    <source>
        <dbReference type="SAM" id="SignalP"/>
    </source>
</evidence>
<feature type="signal peptide" evidence="1">
    <location>
        <begin position="1"/>
        <end position="18"/>
    </location>
</feature>
<protein>
    <submittedName>
        <fullName evidence="2">Uncharacterized protein</fullName>
    </submittedName>
</protein>
<dbReference type="RefSeq" id="WP_149568122.1">
    <property type="nucleotide sequence ID" value="NZ_CP035807.1"/>
</dbReference>
<dbReference type="KEGG" id="sper:EW093_09240"/>
<keyword evidence="1" id="KW-0732">Signal</keyword>